<gene>
    <name evidence="1" type="ORF">IWA51_09900</name>
</gene>
<dbReference type="EMBL" id="CP064936">
    <property type="protein sequence ID" value="QQA00571.1"/>
    <property type="molecule type" value="Genomic_DNA"/>
</dbReference>
<dbReference type="InterPro" id="IPR002110">
    <property type="entry name" value="Ankyrin_rpt"/>
</dbReference>
<dbReference type="Pfam" id="PF00023">
    <property type="entry name" value="Ank"/>
    <property type="match status" value="1"/>
</dbReference>
<name>A0A7T3RCE4_9SPIR</name>
<evidence type="ECO:0000313" key="2">
    <source>
        <dbReference type="Proteomes" id="UP000595224"/>
    </source>
</evidence>
<proteinExistence type="predicted"/>
<dbReference type="SMART" id="SM00248">
    <property type="entry name" value="ANK"/>
    <property type="match status" value="2"/>
</dbReference>
<dbReference type="AlphaFoldDB" id="A0A7T3RCE4"/>
<dbReference type="Proteomes" id="UP000595224">
    <property type="component" value="Chromosome"/>
</dbReference>
<reference evidence="1 2" key="1">
    <citation type="submission" date="2020-11" db="EMBL/GenBank/DDBJ databases">
        <title>Treponema Peruensis nv. sp., first commensal Treponema isolated from human feces.</title>
        <authorList>
            <person name="Belkhou C."/>
            <person name="Raes J."/>
        </authorList>
    </citation>
    <scope>NUCLEOTIDE SEQUENCE [LARGE SCALE GENOMIC DNA]</scope>
    <source>
        <strain evidence="1 2">RCC2812</strain>
    </source>
</reference>
<dbReference type="RefSeq" id="WP_198442297.1">
    <property type="nucleotide sequence ID" value="NZ_CP064936.1"/>
</dbReference>
<dbReference type="InterPro" id="IPR036770">
    <property type="entry name" value="Ankyrin_rpt-contain_sf"/>
</dbReference>
<keyword evidence="2" id="KW-1185">Reference proteome</keyword>
<dbReference type="SUPFAM" id="SSF48403">
    <property type="entry name" value="Ankyrin repeat"/>
    <property type="match status" value="1"/>
</dbReference>
<protein>
    <submittedName>
        <fullName evidence="1">Ankyrin repeat domain-containing protein</fullName>
    </submittedName>
</protein>
<dbReference type="KEGG" id="tper:IWA51_09900"/>
<accession>A0A7T3RCE4</accession>
<evidence type="ECO:0000313" key="1">
    <source>
        <dbReference type="EMBL" id="QQA00571.1"/>
    </source>
</evidence>
<organism evidence="1 2">
    <name type="scientific">Treponema peruense</name>
    <dbReference type="NCBI Taxonomy" id="2787628"/>
    <lineage>
        <taxon>Bacteria</taxon>
        <taxon>Pseudomonadati</taxon>
        <taxon>Spirochaetota</taxon>
        <taxon>Spirochaetia</taxon>
        <taxon>Spirochaetales</taxon>
        <taxon>Treponemataceae</taxon>
        <taxon>Treponema</taxon>
    </lineage>
</organism>
<sequence>MNFKNAIKWPSFKKSDLQKLELFCKIHQKTDTENIIQDAASFIDENVNIQNLKDIAEKALYFDNLLNENCRENLISFQNTMNELRNELPHSFSFWENWFCAKDYVYKYLDSGNLEHLENAVKWYGLAFENGKYFMGKSSGQFIHEAIIVSVYLDMKKNPTKARTRLQKTSDNNTDTKTPLDKTTKNFYDFGLAFDLLLNDMNDAYNLYYHCFQNFWNCFSPESECAKIIKNKDLFKASNIETTDTPENEKVLKSRETLLKITDAKINNILPTTHNVAYTPISNAIIQGYFDIVELYLDKSKYPSLNLNIPNTNNCYPIHEIVSQYLRGNNQEKIKPLILQILEITDKKVLFTRTNRQKISPLQTVIQSLDLDLNKRFLDKMFSTEKIPDDFIISADEVSPIYFALMIKYLFNNPFEYAEKRNIKEISHDSDISFIMETSKNLENEIPKEIRDKRKEETNEIVDLYIERTSNVDGFISYSMRDPIANNQGCTALLYACEWDDVEICKSLVFAGADLRKEIGKTSELTLPNGNMLFLPNNFIHRTIYFKAWNCLEWYLKDNKNIAAEYMHKKEENMT</sequence>
<dbReference type="Gene3D" id="1.25.40.20">
    <property type="entry name" value="Ankyrin repeat-containing domain"/>
    <property type="match status" value="1"/>
</dbReference>